<dbReference type="AlphaFoldDB" id="A0AAV8RCS6"/>
<gene>
    <name evidence="2" type="ORF">OPV22_008453</name>
</gene>
<organism evidence="2 3">
    <name type="scientific">Ensete ventricosum</name>
    <name type="common">Abyssinian banana</name>
    <name type="synonym">Musa ensete</name>
    <dbReference type="NCBI Taxonomy" id="4639"/>
    <lineage>
        <taxon>Eukaryota</taxon>
        <taxon>Viridiplantae</taxon>
        <taxon>Streptophyta</taxon>
        <taxon>Embryophyta</taxon>
        <taxon>Tracheophyta</taxon>
        <taxon>Spermatophyta</taxon>
        <taxon>Magnoliopsida</taxon>
        <taxon>Liliopsida</taxon>
        <taxon>Zingiberales</taxon>
        <taxon>Musaceae</taxon>
        <taxon>Ensete</taxon>
    </lineage>
</organism>
<sequence length="154" mass="17104">MVAADAPPKPPPPSTADPDDDDDYQEYIPVNKRRSMEAQKILQRKGRPASAGDADADAANQPPAPAEAKPSPLVKASQLKRDLPEVSPTEQLVQQEEKMVEHLSDRKTLMSVRELAKGIIYTDPIPTGWKPPLAIRRMPALHTDAIRRQCRRRS</sequence>
<reference evidence="2 3" key="1">
    <citation type="submission" date="2022-12" db="EMBL/GenBank/DDBJ databases">
        <title>Chromosome-scale assembly of the Ensete ventricosum genome.</title>
        <authorList>
            <person name="Dussert Y."/>
            <person name="Stocks J."/>
            <person name="Wendawek A."/>
            <person name="Woldeyes F."/>
            <person name="Nichols R.A."/>
            <person name="Borrell J.S."/>
        </authorList>
    </citation>
    <scope>NUCLEOTIDE SEQUENCE [LARGE SCALE GENOMIC DNA]</scope>
    <source>
        <strain evidence="3">cv. Maze</strain>
        <tissue evidence="2">Seeds</tissue>
    </source>
</reference>
<feature type="compositionally biased region" description="Low complexity" evidence="1">
    <location>
        <begin position="48"/>
        <end position="70"/>
    </location>
</feature>
<dbReference type="EMBL" id="JAQQAF010000003">
    <property type="protein sequence ID" value="KAJ8497901.1"/>
    <property type="molecule type" value="Genomic_DNA"/>
</dbReference>
<name>A0AAV8RCS6_ENSVE</name>
<evidence type="ECO:0000256" key="1">
    <source>
        <dbReference type="SAM" id="MobiDB-lite"/>
    </source>
</evidence>
<keyword evidence="3" id="KW-1185">Reference proteome</keyword>
<dbReference type="Proteomes" id="UP001222027">
    <property type="component" value="Unassembled WGS sequence"/>
</dbReference>
<comment type="caution">
    <text evidence="2">The sequence shown here is derived from an EMBL/GenBank/DDBJ whole genome shotgun (WGS) entry which is preliminary data.</text>
</comment>
<accession>A0AAV8RCS6</accession>
<evidence type="ECO:0000313" key="3">
    <source>
        <dbReference type="Proteomes" id="UP001222027"/>
    </source>
</evidence>
<feature type="region of interest" description="Disordered" evidence="1">
    <location>
        <begin position="1"/>
        <end position="75"/>
    </location>
</feature>
<proteinExistence type="predicted"/>
<evidence type="ECO:0000313" key="2">
    <source>
        <dbReference type="EMBL" id="KAJ8497901.1"/>
    </source>
</evidence>
<protein>
    <submittedName>
        <fullName evidence="2">Uncharacterized protein</fullName>
    </submittedName>
</protein>